<evidence type="ECO:0000256" key="3">
    <source>
        <dbReference type="ARBA" id="ARBA00022448"/>
    </source>
</evidence>
<evidence type="ECO:0000313" key="12">
    <source>
        <dbReference type="EMBL" id="NPT43910.1"/>
    </source>
</evidence>
<proteinExistence type="predicted"/>
<evidence type="ECO:0000256" key="2">
    <source>
        <dbReference type="ARBA" id="ARBA00011233"/>
    </source>
</evidence>
<dbReference type="PANTHER" id="PTHR34501">
    <property type="entry name" value="PROTEIN YDDL-RELATED"/>
    <property type="match status" value="1"/>
</dbReference>
<keyword evidence="6" id="KW-0732">Signal</keyword>
<keyword evidence="7" id="KW-0406">Ion transport</keyword>
<evidence type="ECO:0000256" key="7">
    <source>
        <dbReference type="ARBA" id="ARBA00023065"/>
    </source>
</evidence>
<comment type="subcellular location">
    <subcellularLocation>
        <location evidence="1">Cell outer membrane</location>
        <topology evidence="1">Multi-pass membrane protein</topology>
    </subcellularLocation>
</comment>
<dbReference type="EMBL" id="WOEY01000087">
    <property type="protein sequence ID" value="NPT43910.1"/>
    <property type="molecule type" value="Genomic_DNA"/>
</dbReference>
<dbReference type="InterPro" id="IPR050298">
    <property type="entry name" value="Gram-neg_bact_OMP"/>
</dbReference>
<dbReference type="SUPFAM" id="SSF56935">
    <property type="entry name" value="Porins"/>
    <property type="match status" value="1"/>
</dbReference>
<keyword evidence="13" id="KW-1185">Reference proteome</keyword>
<evidence type="ECO:0000256" key="8">
    <source>
        <dbReference type="ARBA" id="ARBA00023114"/>
    </source>
</evidence>
<sequence length="396" mass="42685">MRGVQVRSDNRPRPAISRYRSGAEYKNGDDVKAIYVVGVLASCGAGSAMAQSSVTLYGLTDVSVQYQTHVNRAGGSTVQMGVGGLSESRFGVSGTEDLGGGNAAIFRLENRFDLNNGQSDPGLPFWNTAFVGLKSANLGMLTMGRQTNVLAGVVERTYASNPWVPFNFSFQPEFTMLGGPWSSNMAKYTIKLADVVGQVSYAFGNTAGHTSYGSQMGIGVAYMPAAPLAAGAAYMDSRDSTNGSHSKAWTAGASYTWQSMQFHAGYFENRLDPGFQSYLNGPFTAPVLAALKYTDFSSRRMFSLGAVHSFSSAMRLSFNYWRTLQTGKTERLDGTASQFELLADYNLSKRTDVYIEGNYGLYRGDLIGAQIQGVNGLGTAQKSTQLGLMAGIRHQF</sequence>
<dbReference type="Proteomes" id="UP000652198">
    <property type="component" value="Unassembled WGS sequence"/>
</dbReference>
<dbReference type="InterPro" id="IPR033900">
    <property type="entry name" value="Gram_neg_porin_domain"/>
</dbReference>
<gene>
    <name evidence="12" type="ORF">GNZ12_21900</name>
</gene>
<evidence type="ECO:0000313" key="13">
    <source>
        <dbReference type="Proteomes" id="UP000652198"/>
    </source>
</evidence>
<keyword evidence="8" id="KW-0626">Porin</keyword>
<keyword evidence="3" id="KW-0813">Transport</keyword>
<evidence type="ECO:0000256" key="10">
    <source>
        <dbReference type="ARBA" id="ARBA00023237"/>
    </source>
</evidence>
<keyword evidence="10" id="KW-0998">Cell outer membrane</keyword>
<comment type="subunit">
    <text evidence="2">Homotrimer.</text>
</comment>
<dbReference type="Pfam" id="PF13609">
    <property type="entry name" value="Porin_4"/>
    <property type="match status" value="1"/>
</dbReference>
<evidence type="ECO:0000256" key="9">
    <source>
        <dbReference type="ARBA" id="ARBA00023136"/>
    </source>
</evidence>
<keyword evidence="4" id="KW-1134">Transmembrane beta strand</keyword>
<evidence type="ECO:0000256" key="5">
    <source>
        <dbReference type="ARBA" id="ARBA00022692"/>
    </source>
</evidence>
<dbReference type="CDD" id="cd00342">
    <property type="entry name" value="gram_neg_porins"/>
    <property type="match status" value="1"/>
</dbReference>
<keyword evidence="9" id="KW-0472">Membrane</keyword>
<evidence type="ECO:0000259" key="11">
    <source>
        <dbReference type="Pfam" id="PF13609"/>
    </source>
</evidence>
<keyword evidence="5" id="KW-0812">Transmembrane</keyword>
<dbReference type="InterPro" id="IPR023614">
    <property type="entry name" value="Porin_dom_sf"/>
</dbReference>
<reference evidence="12 13" key="1">
    <citation type="submission" date="2019-11" db="EMBL/GenBank/DDBJ databases">
        <title>Metabolism of dissolved organic matter in forest soils.</title>
        <authorList>
            <person name="Cyle K.T."/>
            <person name="Wilhelm R.C."/>
            <person name="Martinez C.E."/>
        </authorList>
    </citation>
    <scope>NUCLEOTIDE SEQUENCE [LARGE SCALE GENOMIC DNA]</scope>
    <source>
        <strain evidence="12 13">1N</strain>
    </source>
</reference>
<evidence type="ECO:0000256" key="4">
    <source>
        <dbReference type="ARBA" id="ARBA00022452"/>
    </source>
</evidence>
<evidence type="ECO:0000256" key="1">
    <source>
        <dbReference type="ARBA" id="ARBA00004571"/>
    </source>
</evidence>
<comment type="caution">
    <text evidence="12">The sequence shown here is derived from an EMBL/GenBank/DDBJ whole genome shotgun (WGS) entry which is preliminary data.</text>
</comment>
<dbReference type="PANTHER" id="PTHR34501:SF9">
    <property type="entry name" value="MAJOR OUTER MEMBRANE PROTEIN P.IA"/>
    <property type="match status" value="1"/>
</dbReference>
<organism evidence="12 13">
    <name type="scientific">Paraburkholderia solitsugae</name>
    <dbReference type="NCBI Taxonomy" id="2675748"/>
    <lineage>
        <taxon>Bacteria</taxon>
        <taxon>Pseudomonadati</taxon>
        <taxon>Pseudomonadota</taxon>
        <taxon>Betaproteobacteria</taxon>
        <taxon>Burkholderiales</taxon>
        <taxon>Burkholderiaceae</taxon>
        <taxon>Paraburkholderia</taxon>
    </lineage>
</organism>
<protein>
    <submittedName>
        <fullName evidence="12">Porin</fullName>
    </submittedName>
</protein>
<name>A0ABX2BSP5_9BURK</name>
<feature type="domain" description="Porin" evidence="11">
    <location>
        <begin position="40"/>
        <end position="362"/>
    </location>
</feature>
<dbReference type="Gene3D" id="2.40.160.10">
    <property type="entry name" value="Porin"/>
    <property type="match status" value="1"/>
</dbReference>
<evidence type="ECO:0000256" key="6">
    <source>
        <dbReference type="ARBA" id="ARBA00022729"/>
    </source>
</evidence>
<accession>A0ABX2BSP5</accession>